<dbReference type="KEGG" id="cfm:BJL90_20205"/>
<dbReference type="Gene3D" id="2.30.30.40">
    <property type="entry name" value="SH3 Domains"/>
    <property type="match status" value="1"/>
</dbReference>
<dbReference type="GO" id="GO:0006935">
    <property type="term" value="P:chemotaxis"/>
    <property type="evidence" value="ECO:0007669"/>
    <property type="project" value="InterPro"/>
</dbReference>
<dbReference type="SUPFAM" id="SSF52172">
    <property type="entry name" value="CheY-like"/>
    <property type="match status" value="1"/>
</dbReference>
<dbReference type="InterPro" id="IPR001789">
    <property type="entry name" value="Sig_transdc_resp-reg_receiver"/>
</dbReference>
<dbReference type="InterPro" id="IPR036061">
    <property type="entry name" value="CheW-like_dom_sf"/>
</dbReference>
<dbReference type="GO" id="GO:0000160">
    <property type="term" value="P:phosphorelay signal transduction system"/>
    <property type="evidence" value="ECO:0007669"/>
    <property type="project" value="InterPro"/>
</dbReference>
<feature type="domain" description="CheW-like" evidence="5">
    <location>
        <begin position="13"/>
        <end position="154"/>
    </location>
</feature>
<dbReference type="InterPro" id="IPR024181">
    <property type="entry name" value="Chemotax_regulator_CheV"/>
</dbReference>
<evidence type="ECO:0000256" key="2">
    <source>
        <dbReference type="ARBA" id="ARBA00024867"/>
    </source>
</evidence>
<feature type="domain" description="Response regulatory" evidence="4">
    <location>
        <begin position="171"/>
        <end position="290"/>
    </location>
</feature>
<sequence>MKQEILLESGINELEIVIFKVGDSLLGINVAKVECIITAQPVTKIPNAHKNVKGIINYRGRVIPVMDLIKSLKKNCEKPLNERLFILIHINNSDFAVEVSSVVGIKRLSWEDIEIPSSIIVNENETPITGIVKTEENDLVLILDFEKILADIDPSLALKESKIIEGLEGKKLVVAEDSSFLIKVVNESFTKAGAIVEKFSNGKEALSYLEKVSKDEIYCVITDIEMPIMDGLTLTKNIKSNEKLKDIPVVLFSSIISNDLKHKGLSVGADAQITKPEIDQLVDMVRNIRKKTV</sequence>
<dbReference type="SMART" id="SM00260">
    <property type="entry name" value="CheW"/>
    <property type="match status" value="1"/>
</dbReference>
<feature type="modified residue" description="4-aspartylphosphate" evidence="3">
    <location>
        <position position="223"/>
    </location>
</feature>
<dbReference type="AlphaFoldDB" id="A0AAC9RN10"/>
<gene>
    <name evidence="7" type="primary">cheV</name>
    <name evidence="6" type="ORF">BJL90_20205</name>
    <name evidence="7" type="ORF">CLFO_30130</name>
</gene>
<evidence type="ECO:0000313" key="6">
    <source>
        <dbReference type="EMBL" id="AOY77983.1"/>
    </source>
</evidence>
<keyword evidence="8" id="KW-1185">Reference proteome</keyword>
<dbReference type="Proteomes" id="UP000192478">
    <property type="component" value="Chromosome"/>
</dbReference>
<dbReference type="Gene3D" id="2.40.50.180">
    <property type="entry name" value="CheA-289, Domain 4"/>
    <property type="match status" value="1"/>
</dbReference>
<proteinExistence type="predicted"/>
<dbReference type="InterPro" id="IPR011006">
    <property type="entry name" value="CheY-like_superfamily"/>
</dbReference>
<keyword evidence="3" id="KW-0597">Phosphoprotein</keyword>
<comment type="function">
    <text evidence="2">May play the central regulatory role in sporulation. It may be an element of the effector pathway responsible for the activation of sporulation genes in response to nutritional stress. Spo0A may act in concert with spo0H (a sigma factor) to control the expression of some genes that are critical to the sporulation process.</text>
</comment>
<dbReference type="PROSITE" id="PS50851">
    <property type="entry name" value="CHEW"/>
    <property type="match status" value="1"/>
</dbReference>
<accession>A0AAC9RN10</accession>
<dbReference type="Proteomes" id="UP000177894">
    <property type="component" value="Chromosome"/>
</dbReference>
<evidence type="ECO:0000259" key="4">
    <source>
        <dbReference type="PROSITE" id="PS50110"/>
    </source>
</evidence>
<organism evidence="7 9">
    <name type="scientific">Clostridium formicaceticum</name>
    <dbReference type="NCBI Taxonomy" id="1497"/>
    <lineage>
        <taxon>Bacteria</taxon>
        <taxon>Bacillati</taxon>
        <taxon>Bacillota</taxon>
        <taxon>Clostridia</taxon>
        <taxon>Eubacteriales</taxon>
        <taxon>Clostridiaceae</taxon>
        <taxon>Clostridium</taxon>
    </lineage>
</organism>
<evidence type="ECO:0000313" key="7">
    <source>
        <dbReference type="EMBL" id="ARE88607.1"/>
    </source>
</evidence>
<dbReference type="PIRSF" id="PIRSF002867">
    <property type="entry name" value="CheV"/>
    <property type="match status" value="1"/>
</dbReference>
<evidence type="ECO:0000259" key="5">
    <source>
        <dbReference type="PROSITE" id="PS50851"/>
    </source>
</evidence>
<dbReference type="SUPFAM" id="SSF50341">
    <property type="entry name" value="CheW-like"/>
    <property type="match status" value="1"/>
</dbReference>
<dbReference type="Pfam" id="PF01584">
    <property type="entry name" value="CheW"/>
    <property type="match status" value="1"/>
</dbReference>
<protein>
    <recommendedName>
        <fullName evidence="1">Stage 0 sporulation protein A homolog</fullName>
    </recommendedName>
</protein>
<dbReference type="EMBL" id="CP017603">
    <property type="protein sequence ID" value="AOY77983.1"/>
    <property type="molecule type" value="Genomic_DNA"/>
</dbReference>
<dbReference type="PROSITE" id="PS50110">
    <property type="entry name" value="RESPONSE_REGULATORY"/>
    <property type="match status" value="1"/>
</dbReference>
<dbReference type="PANTHER" id="PTHR47233">
    <property type="entry name" value="CHEMOTAXIS PROTEIN CHEV"/>
    <property type="match status" value="1"/>
</dbReference>
<dbReference type="SMART" id="SM00448">
    <property type="entry name" value="REC"/>
    <property type="match status" value="1"/>
</dbReference>
<dbReference type="PANTHER" id="PTHR47233:SF3">
    <property type="entry name" value="CHEMOTAXIS PROTEIN CHEV"/>
    <property type="match status" value="1"/>
</dbReference>
<evidence type="ECO:0000256" key="3">
    <source>
        <dbReference type="PROSITE-ProRule" id="PRU00169"/>
    </source>
</evidence>
<dbReference type="InterPro" id="IPR002545">
    <property type="entry name" value="CheW-lke_dom"/>
</dbReference>
<evidence type="ECO:0000256" key="1">
    <source>
        <dbReference type="ARBA" id="ARBA00018672"/>
    </source>
</evidence>
<name>A0AAC9RN10_9CLOT</name>
<dbReference type="Pfam" id="PF00072">
    <property type="entry name" value="Response_reg"/>
    <property type="match status" value="1"/>
</dbReference>
<reference evidence="6 8" key="1">
    <citation type="submission" date="2016-10" db="EMBL/GenBank/DDBJ databases">
        <title>Complete Genome Sequence of Acetogen Clostridium formicoaceticum ATCC 27076.</title>
        <authorList>
            <person name="Bao T."/>
            <person name="Cheng C."/>
            <person name="Zhao J."/>
            <person name="Yang S.-T."/>
            <person name="Wang J."/>
            <person name="Wang M."/>
        </authorList>
    </citation>
    <scope>NUCLEOTIDE SEQUENCE [LARGE SCALE GENOMIC DNA]</scope>
    <source>
        <strain evidence="6 8">ATCC 27076</strain>
    </source>
</reference>
<dbReference type="RefSeq" id="WP_070972491.1">
    <property type="nucleotide sequence ID" value="NZ_CP017603.1"/>
</dbReference>
<evidence type="ECO:0000313" key="9">
    <source>
        <dbReference type="Proteomes" id="UP000192478"/>
    </source>
</evidence>
<dbReference type="Gene3D" id="3.40.50.2300">
    <property type="match status" value="1"/>
</dbReference>
<reference evidence="7 9" key="2">
    <citation type="submission" date="2017-03" db="EMBL/GenBank/DDBJ databases">
        <title>Complete sequence of Clostridium formicaceticum DSM 92.</title>
        <authorList>
            <person name="Poehlein A."/>
            <person name="Karl M."/>
            <person name="Bengelsdorf F.R."/>
            <person name="Duerre P."/>
            <person name="Daniel R."/>
        </authorList>
    </citation>
    <scope>NUCLEOTIDE SEQUENCE [LARGE SCALE GENOMIC DNA]</scope>
    <source>
        <strain evidence="7 9">DSM 92</strain>
    </source>
</reference>
<dbReference type="EMBL" id="CP020559">
    <property type="protein sequence ID" value="ARE88607.1"/>
    <property type="molecule type" value="Genomic_DNA"/>
</dbReference>
<evidence type="ECO:0000313" key="8">
    <source>
        <dbReference type="Proteomes" id="UP000177894"/>
    </source>
</evidence>